<dbReference type="InterPro" id="IPR016039">
    <property type="entry name" value="Thiolase-like"/>
</dbReference>
<dbReference type="GO" id="GO:0004315">
    <property type="term" value="F:3-oxoacyl-[acyl-carrier-protein] synthase activity"/>
    <property type="evidence" value="ECO:0007669"/>
    <property type="project" value="TreeGrafter"/>
</dbReference>
<dbReference type="SUPFAM" id="SSF53901">
    <property type="entry name" value="Thiolase-like"/>
    <property type="match status" value="2"/>
</dbReference>
<dbReference type="Gene3D" id="3.40.47.10">
    <property type="match status" value="2"/>
</dbReference>
<reference evidence="6" key="1">
    <citation type="submission" date="2020-01" db="EMBL/GenBank/DDBJ databases">
        <title>Insect and environment-associated Actinomycetes.</title>
        <authorList>
            <person name="Currrie C."/>
            <person name="Chevrette M."/>
            <person name="Carlson C."/>
            <person name="Stubbendieck R."/>
            <person name="Wendt-Pienkowski E."/>
        </authorList>
    </citation>
    <scope>NUCLEOTIDE SEQUENCE</scope>
    <source>
        <strain evidence="6">SID7499</strain>
    </source>
</reference>
<protein>
    <recommendedName>
        <fullName evidence="7">Beta-ketoacyl synthase</fullName>
    </recommendedName>
</protein>
<organism evidence="6">
    <name type="scientific">Streptomyces sp. SID7499</name>
    <dbReference type="NCBI Taxonomy" id="2706086"/>
    <lineage>
        <taxon>Bacteria</taxon>
        <taxon>Bacillati</taxon>
        <taxon>Actinomycetota</taxon>
        <taxon>Actinomycetes</taxon>
        <taxon>Kitasatosporales</taxon>
        <taxon>Streptomycetaceae</taxon>
        <taxon>Streptomyces</taxon>
    </lineage>
</organism>
<evidence type="ECO:0000259" key="5">
    <source>
        <dbReference type="Pfam" id="PF02801"/>
    </source>
</evidence>
<evidence type="ECO:0000256" key="2">
    <source>
        <dbReference type="ARBA" id="ARBA00022679"/>
    </source>
</evidence>
<dbReference type="PANTHER" id="PTHR11712">
    <property type="entry name" value="POLYKETIDE SYNTHASE-RELATED"/>
    <property type="match status" value="1"/>
</dbReference>
<evidence type="ECO:0000256" key="3">
    <source>
        <dbReference type="RuleBase" id="RU003694"/>
    </source>
</evidence>
<evidence type="ECO:0008006" key="7">
    <source>
        <dbReference type="Google" id="ProtNLM"/>
    </source>
</evidence>
<dbReference type="InterPro" id="IPR000794">
    <property type="entry name" value="Beta-ketoacyl_synthase"/>
</dbReference>
<dbReference type="PANTHER" id="PTHR11712:SF336">
    <property type="entry name" value="3-OXOACYL-[ACYL-CARRIER-PROTEIN] SYNTHASE, MITOCHONDRIAL"/>
    <property type="match status" value="1"/>
</dbReference>
<dbReference type="InterPro" id="IPR014031">
    <property type="entry name" value="Ketoacyl_synth_C"/>
</dbReference>
<dbReference type="AlphaFoldDB" id="A0A6G3WIM7"/>
<gene>
    <name evidence="6" type="ORF">G3M58_02540</name>
</gene>
<dbReference type="Pfam" id="PF00109">
    <property type="entry name" value="ketoacyl-synt"/>
    <property type="match status" value="1"/>
</dbReference>
<dbReference type="EMBL" id="JAAGMN010000291">
    <property type="protein sequence ID" value="NEE05312.1"/>
    <property type="molecule type" value="Genomic_DNA"/>
</dbReference>
<sequence length="381" mass="38725">MTSAAALSAPVAATGPLPPATPLAVTAVGAVSAAGIGLEALGRAVAEGIAGHADPAGMGEESLPPRPVRVVPDLPVAELIGRKGTRHLDRTTKLALIACRLTLDSYPGQAGERSGVVLGTSTGSIRSSSEFSMETLRQERPYLVNPSLFPNTVMNCAAGQIAIRHGLHGVNATIAGGHLSGVQSLRYARNALRQGHADRILVGGVEEFCAQSAWGWHLSGALGVDAPVGEGAAMLMVEQETTASDAGRPVLARILACETGYGTPGRLADALASVVTAALERGGRQPEEVGAVSYGATGLTGLERIEERAVRAALGGRSLDREVRVKESVGECFGADGVLQIAGLLGAWRHTAAPAGELALVTAVARDGNVGCAVLEAGALV</sequence>
<comment type="caution">
    <text evidence="6">The sequence shown here is derived from an EMBL/GenBank/DDBJ whole genome shotgun (WGS) entry which is preliminary data.</text>
</comment>
<proteinExistence type="inferred from homology"/>
<accession>A0A6G3WIM7</accession>
<evidence type="ECO:0000256" key="1">
    <source>
        <dbReference type="ARBA" id="ARBA00008467"/>
    </source>
</evidence>
<feature type="domain" description="Beta-ketoacyl synthase-like N-terminal" evidence="4">
    <location>
        <begin position="82"/>
        <end position="212"/>
    </location>
</feature>
<keyword evidence="2 3" id="KW-0808">Transferase</keyword>
<name>A0A6G3WIM7_9ACTN</name>
<dbReference type="GO" id="GO:0006633">
    <property type="term" value="P:fatty acid biosynthetic process"/>
    <property type="evidence" value="ECO:0007669"/>
    <property type="project" value="TreeGrafter"/>
</dbReference>
<comment type="similarity">
    <text evidence="1 3">Belongs to the thiolase-like superfamily. Beta-ketoacyl-ACP synthases family.</text>
</comment>
<dbReference type="InterPro" id="IPR014030">
    <property type="entry name" value="Ketoacyl_synth_N"/>
</dbReference>
<feature type="domain" description="Beta-ketoacyl synthase C-terminal" evidence="5">
    <location>
        <begin position="268"/>
        <end position="354"/>
    </location>
</feature>
<evidence type="ECO:0000313" key="6">
    <source>
        <dbReference type="EMBL" id="NEE05312.1"/>
    </source>
</evidence>
<evidence type="ECO:0000259" key="4">
    <source>
        <dbReference type="Pfam" id="PF00109"/>
    </source>
</evidence>
<dbReference type="Pfam" id="PF02801">
    <property type="entry name" value="Ketoacyl-synt_C"/>
    <property type="match status" value="1"/>
</dbReference>